<accession>A0A8S5MZE1</accession>
<organism evidence="1">
    <name type="scientific">Siphoviridae sp. ctAUQ2</name>
    <dbReference type="NCBI Taxonomy" id="2826182"/>
    <lineage>
        <taxon>Viruses</taxon>
        <taxon>Duplodnaviria</taxon>
        <taxon>Heunggongvirae</taxon>
        <taxon>Uroviricota</taxon>
        <taxon>Caudoviricetes</taxon>
    </lineage>
</organism>
<dbReference type="EMBL" id="BK015022">
    <property type="protein sequence ID" value="DAD87584.1"/>
    <property type="molecule type" value="Genomic_DNA"/>
</dbReference>
<proteinExistence type="predicted"/>
<reference evidence="1" key="1">
    <citation type="journal article" date="2021" name="Proc. Natl. Acad. Sci. U.S.A.">
        <title>A Catalog of Tens of Thousands of Viruses from Human Metagenomes Reveals Hidden Associations with Chronic Diseases.</title>
        <authorList>
            <person name="Tisza M.J."/>
            <person name="Buck C.B."/>
        </authorList>
    </citation>
    <scope>NUCLEOTIDE SEQUENCE</scope>
    <source>
        <strain evidence="1">CtAUQ2</strain>
    </source>
</reference>
<name>A0A8S5MZE1_9CAUD</name>
<protein>
    <submittedName>
        <fullName evidence="1">Uncharacterized protein</fullName>
    </submittedName>
</protein>
<evidence type="ECO:0000313" key="1">
    <source>
        <dbReference type="EMBL" id="DAD87584.1"/>
    </source>
</evidence>
<sequence>MICENFLLKIDIIEIKCVTLHPQLIKLHLI</sequence>